<accession>A0A5K7XQZ7</accession>
<dbReference type="RefSeq" id="WP_152101418.1">
    <property type="nucleotide sequence ID" value="NZ_AP021861.1"/>
</dbReference>
<proteinExistence type="predicted"/>
<dbReference type="EMBL" id="AP021861">
    <property type="protein sequence ID" value="BBO36209.1"/>
    <property type="molecule type" value="Genomic_DNA"/>
</dbReference>
<dbReference type="AlphaFoldDB" id="A0A5K7XQZ7"/>
<reference evidence="2" key="1">
    <citation type="submission" date="2019-10" db="EMBL/GenBank/DDBJ databases">
        <title>Lacipirellula parvula gen. nov., sp. nov., representing a lineage of planctomycetes widespread in freshwater anoxic habitats, and description of the family Lacipirellulaceae.</title>
        <authorList>
            <person name="Dedysh S.N."/>
            <person name="Kulichevskaya I.S."/>
            <person name="Beletsky A.V."/>
            <person name="Rakitin A.L."/>
            <person name="Mardanov A.V."/>
            <person name="Ivanova A.A."/>
            <person name="Saltykova V.X."/>
            <person name="Rijpstra W.I.C."/>
            <person name="Sinninghe Damste J.S."/>
            <person name="Ravin N.V."/>
        </authorList>
    </citation>
    <scope>NUCLEOTIDE SEQUENCE [LARGE SCALE GENOMIC DNA]</scope>
    <source>
        <strain evidence="2">PX69</strain>
    </source>
</reference>
<dbReference type="KEGG" id="lpav:PLANPX_5821"/>
<dbReference type="Proteomes" id="UP000326837">
    <property type="component" value="Chromosome"/>
</dbReference>
<protein>
    <submittedName>
        <fullName evidence="1">Uncharacterized protein</fullName>
    </submittedName>
</protein>
<evidence type="ECO:0000313" key="1">
    <source>
        <dbReference type="EMBL" id="BBO36209.1"/>
    </source>
</evidence>
<keyword evidence="2" id="KW-1185">Reference proteome</keyword>
<sequence>MDCQHELETQVVHLSAFLRSELGYHADGPGAVQRELQEHEEMLTQINDTLRGRGDELGLVGWVAVLRRTWIAMVALLGMALGYVLNDVVDAIGLHRAPDRVTASMKGDAMNGT</sequence>
<name>A0A5K7XQZ7_9BACT</name>
<evidence type="ECO:0000313" key="2">
    <source>
        <dbReference type="Proteomes" id="UP000326837"/>
    </source>
</evidence>
<gene>
    <name evidence="1" type="ORF">PLANPX_5821</name>
</gene>
<organism evidence="1 2">
    <name type="scientific">Lacipirellula parvula</name>
    <dbReference type="NCBI Taxonomy" id="2650471"/>
    <lineage>
        <taxon>Bacteria</taxon>
        <taxon>Pseudomonadati</taxon>
        <taxon>Planctomycetota</taxon>
        <taxon>Planctomycetia</taxon>
        <taxon>Pirellulales</taxon>
        <taxon>Lacipirellulaceae</taxon>
        <taxon>Lacipirellula</taxon>
    </lineage>
</organism>